<gene>
    <name evidence="7" type="ORF">BG011_007685</name>
</gene>
<feature type="compositionally biased region" description="Low complexity" evidence="5">
    <location>
        <begin position="80"/>
        <end position="93"/>
    </location>
</feature>
<dbReference type="GO" id="GO:0005634">
    <property type="term" value="C:nucleus"/>
    <property type="evidence" value="ECO:0007669"/>
    <property type="project" value="TreeGrafter"/>
</dbReference>
<dbReference type="SMART" id="SM00184">
    <property type="entry name" value="RING"/>
    <property type="match status" value="1"/>
</dbReference>
<organism evidence="7 8">
    <name type="scientific">Mortierella polycephala</name>
    <dbReference type="NCBI Taxonomy" id="41804"/>
    <lineage>
        <taxon>Eukaryota</taxon>
        <taxon>Fungi</taxon>
        <taxon>Fungi incertae sedis</taxon>
        <taxon>Mucoromycota</taxon>
        <taxon>Mortierellomycotina</taxon>
        <taxon>Mortierellomycetes</taxon>
        <taxon>Mortierellales</taxon>
        <taxon>Mortierellaceae</taxon>
        <taxon>Mortierella</taxon>
    </lineage>
</organism>
<feature type="region of interest" description="Disordered" evidence="5">
    <location>
        <begin position="80"/>
        <end position="150"/>
    </location>
</feature>
<evidence type="ECO:0000313" key="8">
    <source>
        <dbReference type="Proteomes" id="UP000726737"/>
    </source>
</evidence>
<dbReference type="Proteomes" id="UP000726737">
    <property type="component" value="Unassembled WGS sequence"/>
</dbReference>
<keyword evidence="3" id="KW-0862">Zinc</keyword>
<dbReference type="PROSITE" id="PS50089">
    <property type="entry name" value="ZF_RING_2"/>
    <property type="match status" value="1"/>
</dbReference>
<dbReference type="InterPro" id="IPR051834">
    <property type="entry name" value="RING_finger_E3_ligase"/>
</dbReference>
<evidence type="ECO:0000256" key="4">
    <source>
        <dbReference type="PROSITE-ProRule" id="PRU00175"/>
    </source>
</evidence>
<dbReference type="EMBL" id="JAAAJA010000060">
    <property type="protein sequence ID" value="KAG0263964.1"/>
    <property type="molecule type" value="Genomic_DNA"/>
</dbReference>
<keyword evidence="8" id="KW-1185">Reference proteome</keyword>
<evidence type="ECO:0000259" key="6">
    <source>
        <dbReference type="PROSITE" id="PS50089"/>
    </source>
</evidence>
<evidence type="ECO:0000313" key="7">
    <source>
        <dbReference type="EMBL" id="KAG0263964.1"/>
    </source>
</evidence>
<dbReference type="AlphaFoldDB" id="A0A9P6QCA4"/>
<dbReference type="PANTHER" id="PTHR45931:SF3">
    <property type="entry name" value="RING ZINC FINGER-CONTAINING PROTEIN"/>
    <property type="match status" value="1"/>
</dbReference>
<keyword evidence="2 4" id="KW-0863">Zinc-finger</keyword>
<protein>
    <recommendedName>
        <fullName evidence="6">RING-type domain-containing protein</fullName>
    </recommendedName>
</protein>
<sequence>MDNSTSARQRSRHEYWCHQVNDRSVLLPFGGWMDKIEDDNDPRNFAEAAEETEEGDEDDGHEPVNLDNLVRLLHLLSNQTPRTTPQQQPGQQPASELPSPFLFGPGFLDPRLSTSTSAGNNERAAATDIGSRDSDFYEDSHEDEHDRNSQPMSLAGFFERLRYEIRINAQGGQGGQGGLGGFFNMIGNPGDYVFGQNGLDDVISQLMELQNRQDGPVGAPEELIDSIPIYSITTEELDAKTECSVCKDEFTKQDTCLKLKCKHVFHQDCIKPWLKMNGTCPTCRFALVPQHELSSQDRDSHATANGTAAAGVSRFPGSFPSP</sequence>
<dbReference type="GO" id="GO:0006511">
    <property type="term" value="P:ubiquitin-dependent protein catabolic process"/>
    <property type="evidence" value="ECO:0007669"/>
    <property type="project" value="TreeGrafter"/>
</dbReference>
<name>A0A9P6QCA4_9FUNG</name>
<comment type="caution">
    <text evidence="7">The sequence shown here is derived from an EMBL/GenBank/DDBJ whole genome shotgun (WGS) entry which is preliminary data.</text>
</comment>
<evidence type="ECO:0000256" key="1">
    <source>
        <dbReference type="ARBA" id="ARBA00022723"/>
    </source>
</evidence>
<dbReference type="Gene3D" id="3.30.40.10">
    <property type="entry name" value="Zinc/RING finger domain, C3HC4 (zinc finger)"/>
    <property type="match status" value="1"/>
</dbReference>
<proteinExistence type="predicted"/>
<evidence type="ECO:0000256" key="3">
    <source>
        <dbReference type="ARBA" id="ARBA00022833"/>
    </source>
</evidence>
<reference evidence="7" key="1">
    <citation type="journal article" date="2020" name="Fungal Divers.">
        <title>Resolving the Mortierellaceae phylogeny through synthesis of multi-gene phylogenetics and phylogenomics.</title>
        <authorList>
            <person name="Vandepol N."/>
            <person name="Liber J."/>
            <person name="Desiro A."/>
            <person name="Na H."/>
            <person name="Kennedy M."/>
            <person name="Barry K."/>
            <person name="Grigoriev I.V."/>
            <person name="Miller A.N."/>
            <person name="O'Donnell K."/>
            <person name="Stajich J.E."/>
            <person name="Bonito G."/>
        </authorList>
    </citation>
    <scope>NUCLEOTIDE SEQUENCE</scope>
    <source>
        <strain evidence="7">KOD948</strain>
    </source>
</reference>
<feature type="compositionally biased region" description="Basic and acidic residues" evidence="5">
    <location>
        <begin position="130"/>
        <end position="148"/>
    </location>
</feature>
<dbReference type="GO" id="GO:0008270">
    <property type="term" value="F:zinc ion binding"/>
    <property type="evidence" value="ECO:0007669"/>
    <property type="project" value="UniProtKB-KW"/>
</dbReference>
<dbReference type="InterPro" id="IPR001841">
    <property type="entry name" value="Znf_RING"/>
</dbReference>
<dbReference type="OrthoDB" id="8062037at2759"/>
<feature type="domain" description="RING-type" evidence="6">
    <location>
        <begin position="243"/>
        <end position="284"/>
    </location>
</feature>
<keyword evidence="1" id="KW-0479">Metal-binding</keyword>
<dbReference type="InterPro" id="IPR013083">
    <property type="entry name" value="Znf_RING/FYVE/PHD"/>
</dbReference>
<dbReference type="SUPFAM" id="SSF57850">
    <property type="entry name" value="RING/U-box"/>
    <property type="match status" value="1"/>
</dbReference>
<dbReference type="PANTHER" id="PTHR45931">
    <property type="entry name" value="SI:CH211-59O9.10"/>
    <property type="match status" value="1"/>
</dbReference>
<accession>A0A9P6QCA4</accession>
<dbReference type="Pfam" id="PF13639">
    <property type="entry name" value="zf-RING_2"/>
    <property type="match status" value="1"/>
</dbReference>
<dbReference type="GO" id="GO:0061630">
    <property type="term" value="F:ubiquitin protein ligase activity"/>
    <property type="evidence" value="ECO:0007669"/>
    <property type="project" value="TreeGrafter"/>
</dbReference>
<feature type="region of interest" description="Disordered" evidence="5">
    <location>
        <begin position="296"/>
        <end position="322"/>
    </location>
</feature>
<evidence type="ECO:0000256" key="5">
    <source>
        <dbReference type="SAM" id="MobiDB-lite"/>
    </source>
</evidence>
<evidence type="ECO:0000256" key="2">
    <source>
        <dbReference type="ARBA" id="ARBA00022771"/>
    </source>
</evidence>